<reference evidence="1 2" key="1">
    <citation type="submission" date="2019-04" db="EMBL/GenBank/DDBJ databases">
        <title>Geobacter oryzae sp. nov., ferric-reducing bacteria isolated from paddy soil.</title>
        <authorList>
            <person name="Xu Z."/>
            <person name="Masuda Y."/>
            <person name="Itoh H."/>
            <person name="Senoo K."/>
        </authorList>
    </citation>
    <scope>NUCLEOTIDE SEQUENCE [LARGE SCALE GENOMIC DNA]</scope>
    <source>
        <strain evidence="1 2">Red111</strain>
    </source>
</reference>
<proteinExistence type="predicted"/>
<dbReference type="EMBL" id="SRSC01000001">
    <property type="protein sequence ID" value="TGU74726.1"/>
    <property type="molecule type" value="Genomic_DNA"/>
</dbReference>
<comment type="caution">
    <text evidence="1">The sequence shown here is derived from an EMBL/GenBank/DDBJ whole genome shotgun (WGS) entry which is preliminary data.</text>
</comment>
<dbReference type="Proteomes" id="UP000306416">
    <property type="component" value="Unassembled WGS sequence"/>
</dbReference>
<name>A0A4S1CN66_9BACT</name>
<sequence length="119" mass="12574">MNVAIVHKANVKDEVLDALAKDVPSIISGLLEIRGGKMAILKPEQISLQFSQGSPRDIGADLRIIVLARSLGPRTAVENKLAGAILEKVVALVKDAGADCSVTVRLYLTEIGAAEYIPA</sequence>
<evidence type="ECO:0000313" key="1">
    <source>
        <dbReference type="EMBL" id="TGU74726.1"/>
    </source>
</evidence>
<evidence type="ECO:0000313" key="2">
    <source>
        <dbReference type="Proteomes" id="UP000306416"/>
    </source>
</evidence>
<evidence type="ECO:0008006" key="3">
    <source>
        <dbReference type="Google" id="ProtNLM"/>
    </source>
</evidence>
<accession>A0A4S1CN66</accession>
<protein>
    <recommendedName>
        <fullName evidence="3">5-carboxymethyl-2-hydroxymuconate isomerase</fullName>
    </recommendedName>
</protein>
<dbReference type="AlphaFoldDB" id="A0A4S1CN66"/>
<organism evidence="1 2">
    <name type="scientific">Geomonas terrae</name>
    <dbReference type="NCBI Taxonomy" id="2562681"/>
    <lineage>
        <taxon>Bacteria</taxon>
        <taxon>Pseudomonadati</taxon>
        <taxon>Thermodesulfobacteriota</taxon>
        <taxon>Desulfuromonadia</taxon>
        <taxon>Geobacterales</taxon>
        <taxon>Geobacteraceae</taxon>
        <taxon>Geomonas</taxon>
    </lineage>
</organism>
<gene>
    <name evidence="1" type="ORF">E4633_04505</name>
</gene>
<keyword evidence="2" id="KW-1185">Reference proteome</keyword>
<dbReference type="RefSeq" id="WP_135869051.1">
    <property type="nucleotide sequence ID" value="NZ_SRSC01000001.1"/>
</dbReference>